<feature type="compositionally biased region" description="Basic residues" evidence="1">
    <location>
        <begin position="307"/>
        <end position="318"/>
    </location>
</feature>
<gene>
    <name evidence="2" type="ORF">HHK36_028724</name>
</gene>
<sequence length="318" mass="36973">MQSSNPFIKKDALKDSRNEKMEFSKLYYIGNFHLSTALNFPSRVYMFDAELHCRSLTISSQMDLETENRIAAILMKEAAELRLQAEKEGIDAYLRQPNVRGRPNSRFLTATVRGVQQANRVAEVNEMWRVRQKELELDDRLKGRSRDKSSSSSNSHRDHSDPPKSTSTRCRETDKDAADLRTSRKRGSEDCYTSEDGLKDEEIEEFLHSRVKRGRGAIGSRMDETGPYLPPSVSQEKLFANHDVRVKEEWESRVLLPEKPSFLKSHKSSEDELERDSWKKANKDDSVSSKKRHSKKHRSKDKSPIKKREKKYKHRKSR</sequence>
<dbReference type="OrthoDB" id="552995at2759"/>
<feature type="compositionally biased region" description="Basic and acidic residues" evidence="1">
    <location>
        <begin position="169"/>
        <end position="189"/>
    </location>
</feature>
<feature type="compositionally biased region" description="Basic residues" evidence="1">
    <location>
        <begin position="289"/>
        <end position="300"/>
    </location>
</feature>
<protein>
    <submittedName>
        <fullName evidence="2">Uncharacterized protein</fullName>
    </submittedName>
</protein>
<proteinExistence type="predicted"/>
<dbReference type="PANTHER" id="PTHR34684:SF1">
    <property type="entry name" value="OS08G0192200 PROTEIN"/>
    <property type="match status" value="1"/>
</dbReference>
<dbReference type="Proteomes" id="UP000655225">
    <property type="component" value="Unassembled WGS sequence"/>
</dbReference>
<feature type="region of interest" description="Disordered" evidence="1">
    <location>
        <begin position="139"/>
        <end position="195"/>
    </location>
</feature>
<comment type="caution">
    <text evidence="2">The sequence shown here is derived from an EMBL/GenBank/DDBJ whole genome shotgun (WGS) entry which is preliminary data.</text>
</comment>
<dbReference type="AlphaFoldDB" id="A0A834YFX9"/>
<feature type="compositionally biased region" description="Basic and acidic residues" evidence="1">
    <location>
        <begin position="139"/>
        <end position="162"/>
    </location>
</feature>
<evidence type="ECO:0000256" key="1">
    <source>
        <dbReference type="SAM" id="MobiDB-lite"/>
    </source>
</evidence>
<dbReference type="PANTHER" id="PTHR34684">
    <property type="entry name" value="OS08G0192200 PROTEIN"/>
    <property type="match status" value="1"/>
</dbReference>
<dbReference type="EMBL" id="JABCRI010000022">
    <property type="protein sequence ID" value="KAF8379291.1"/>
    <property type="molecule type" value="Genomic_DNA"/>
</dbReference>
<keyword evidence="3" id="KW-1185">Reference proteome</keyword>
<name>A0A834YFX9_TETSI</name>
<feature type="region of interest" description="Disordered" evidence="1">
    <location>
        <begin position="255"/>
        <end position="318"/>
    </location>
</feature>
<accession>A0A834YFX9</accession>
<dbReference type="OMA" id="VEENEMW"/>
<feature type="compositionally biased region" description="Basic and acidic residues" evidence="1">
    <location>
        <begin position="267"/>
        <end position="288"/>
    </location>
</feature>
<organism evidence="2 3">
    <name type="scientific">Tetracentron sinense</name>
    <name type="common">Spur-leaf</name>
    <dbReference type="NCBI Taxonomy" id="13715"/>
    <lineage>
        <taxon>Eukaryota</taxon>
        <taxon>Viridiplantae</taxon>
        <taxon>Streptophyta</taxon>
        <taxon>Embryophyta</taxon>
        <taxon>Tracheophyta</taxon>
        <taxon>Spermatophyta</taxon>
        <taxon>Magnoliopsida</taxon>
        <taxon>Trochodendrales</taxon>
        <taxon>Trochodendraceae</taxon>
        <taxon>Tetracentron</taxon>
    </lineage>
</organism>
<evidence type="ECO:0000313" key="3">
    <source>
        <dbReference type="Proteomes" id="UP000655225"/>
    </source>
</evidence>
<reference evidence="2 3" key="1">
    <citation type="submission" date="2020-04" db="EMBL/GenBank/DDBJ databases">
        <title>Plant Genome Project.</title>
        <authorList>
            <person name="Zhang R.-G."/>
        </authorList>
    </citation>
    <scope>NUCLEOTIDE SEQUENCE [LARGE SCALE GENOMIC DNA]</scope>
    <source>
        <strain evidence="2">YNK0</strain>
        <tissue evidence="2">Leaf</tissue>
    </source>
</reference>
<evidence type="ECO:0000313" key="2">
    <source>
        <dbReference type="EMBL" id="KAF8379291.1"/>
    </source>
</evidence>